<evidence type="ECO:0000259" key="2">
    <source>
        <dbReference type="Pfam" id="PF14383"/>
    </source>
</evidence>
<feature type="compositionally biased region" description="Basic and acidic residues" evidence="1">
    <location>
        <begin position="227"/>
        <end position="237"/>
    </location>
</feature>
<feature type="region of interest" description="Disordered" evidence="1">
    <location>
        <begin position="102"/>
        <end position="132"/>
    </location>
</feature>
<feature type="compositionally biased region" description="Polar residues" evidence="1">
    <location>
        <begin position="118"/>
        <end position="132"/>
    </location>
</feature>
<dbReference type="Proteomes" id="UP001420932">
    <property type="component" value="Unassembled WGS sequence"/>
</dbReference>
<feature type="compositionally biased region" description="Basic and acidic residues" evidence="1">
    <location>
        <begin position="182"/>
        <end position="192"/>
    </location>
</feature>
<feature type="compositionally biased region" description="Basic residues" evidence="1">
    <location>
        <begin position="211"/>
        <end position="226"/>
    </location>
</feature>
<dbReference type="EMBL" id="JBBNAF010000001">
    <property type="protein sequence ID" value="KAK9168116.1"/>
    <property type="molecule type" value="Genomic_DNA"/>
</dbReference>
<dbReference type="PANTHER" id="PTHR35499">
    <property type="entry name" value="OS05G0128300 PROTEIN"/>
    <property type="match status" value="1"/>
</dbReference>
<feature type="compositionally biased region" description="Basic and acidic residues" evidence="1">
    <location>
        <begin position="302"/>
        <end position="311"/>
    </location>
</feature>
<keyword evidence="4" id="KW-1185">Reference proteome</keyword>
<proteinExistence type="predicted"/>
<dbReference type="InterPro" id="IPR032795">
    <property type="entry name" value="DUF3741-assoc"/>
</dbReference>
<evidence type="ECO:0000313" key="3">
    <source>
        <dbReference type="EMBL" id="KAK9168116.1"/>
    </source>
</evidence>
<feature type="compositionally biased region" description="Basic and acidic residues" evidence="1">
    <location>
        <begin position="275"/>
        <end position="288"/>
    </location>
</feature>
<feature type="region of interest" description="Disordered" evidence="1">
    <location>
        <begin position="169"/>
        <end position="311"/>
    </location>
</feature>
<organism evidence="3 4">
    <name type="scientific">Stephania yunnanensis</name>
    <dbReference type="NCBI Taxonomy" id="152371"/>
    <lineage>
        <taxon>Eukaryota</taxon>
        <taxon>Viridiplantae</taxon>
        <taxon>Streptophyta</taxon>
        <taxon>Embryophyta</taxon>
        <taxon>Tracheophyta</taxon>
        <taxon>Spermatophyta</taxon>
        <taxon>Magnoliopsida</taxon>
        <taxon>Ranunculales</taxon>
        <taxon>Menispermaceae</taxon>
        <taxon>Menispermoideae</taxon>
        <taxon>Cissampelideae</taxon>
        <taxon>Stephania</taxon>
    </lineage>
</organism>
<dbReference type="AlphaFoldDB" id="A0AAP0Q9P0"/>
<feature type="compositionally biased region" description="Polar residues" evidence="1">
    <location>
        <begin position="289"/>
        <end position="299"/>
    </location>
</feature>
<protein>
    <recommendedName>
        <fullName evidence="2">DUF3741 domain-containing protein</fullName>
    </recommendedName>
</protein>
<sequence length="311" mass="34487">MKISLSFSSSPSSVSSSSTSNATSVFDGTLCNSHANGCLSGVLRRLLCAGSLRTHPFDCTKDANEVGSGARKKNLNFIAEENVKSGSMTPGLVARLMGLESIPDSSSAPRRVPDSIGRSRSANSADYWSEFDPTQGQQRRVKSFREAPTFLQSENDEFLVLSFEKTGESEGFRSNERRKKSDRRDRRVEHKCQTKISDGFRELSTSGKTKLEKKTKKTMKSRKKHSIVCEEKNRGDECDSENSSPVSVLDLDDFLSKSETFDDSDEKPRLASSNPRRDLSLELTKSEKPTSNFAETATISEEVIRESTRPL</sequence>
<reference evidence="3 4" key="1">
    <citation type="submission" date="2024-01" db="EMBL/GenBank/DDBJ databases">
        <title>Genome assemblies of Stephania.</title>
        <authorList>
            <person name="Yang L."/>
        </authorList>
    </citation>
    <scope>NUCLEOTIDE SEQUENCE [LARGE SCALE GENOMIC DNA]</scope>
    <source>
        <strain evidence="3">YNDBR</strain>
        <tissue evidence="3">Leaf</tissue>
    </source>
</reference>
<dbReference type="PANTHER" id="PTHR35499:SF1">
    <property type="entry name" value="DUF3741 DOMAIN-CONTAINING PROTEIN"/>
    <property type="match status" value="1"/>
</dbReference>
<name>A0AAP0Q9P0_9MAGN</name>
<accession>A0AAP0Q9P0</accession>
<evidence type="ECO:0000256" key="1">
    <source>
        <dbReference type="SAM" id="MobiDB-lite"/>
    </source>
</evidence>
<feature type="domain" description="DUF3741" evidence="2">
    <location>
        <begin position="84"/>
        <end position="107"/>
    </location>
</feature>
<evidence type="ECO:0000313" key="4">
    <source>
        <dbReference type="Proteomes" id="UP001420932"/>
    </source>
</evidence>
<comment type="caution">
    <text evidence="3">The sequence shown here is derived from an EMBL/GenBank/DDBJ whole genome shotgun (WGS) entry which is preliminary data.</text>
</comment>
<dbReference type="Pfam" id="PF14383">
    <property type="entry name" value="VARLMGL"/>
    <property type="match status" value="1"/>
</dbReference>
<gene>
    <name evidence="3" type="ORF">Syun_000256</name>
</gene>